<name>A0A2G9UHJ9_TELCI</name>
<dbReference type="OrthoDB" id="434989at2759"/>
<proteinExistence type="predicted"/>
<evidence type="ECO:0008006" key="3">
    <source>
        <dbReference type="Google" id="ProtNLM"/>
    </source>
</evidence>
<dbReference type="EMBL" id="KZ346547">
    <property type="protein sequence ID" value="PIO69714.1"/>
    <property type="molecule type" value="Genomic_DNA"/>
</dbReference>
<sequence length="124" mass="14387">MTAAELVVRFVDYYSTFDASQYAIYIDKGLVARRKQVSGDVHLLLVDPYSRMTVCRSSVAAKAFADSMLYLRRKMAHGQFLDSFPKFPEASLFRSQTKWVSWRIHSREKKAFLDKRSLDQPLQV</sequence>
<keyword evidence="2" id="KW-1185">Reference proteome</keyword>
<dbReference type="Proteomes" id="UP000230423">
    <property type="component" value="Unassembled WGS sequence"/>
</dbReference>
<dbReference type="SUPFAM" id="SSF81631">
    <property type="entry name" value="PAP/OAS1 substrate-binding domain"/>
    <property type="match status" value="1"/>
</dbReference>
<protein>
    <recommendedName>
        <fullName evidence="3">PAP-associated domain-containing protein</fullName>
    </recommendedName>
</protein>
<reference evidence="1 2" key="1">
    <citation type="submission" date="2015-09" db="EMBL/GenBank/DDBJ databases">
        <title>Draft genome of the parasitic nematode Teladorsagia circumcincta isolate WARC Sus (inbred).</title>
        <authorList>
            <person name="Mitreva M."/>
        </authorList>
    </citation>
    <scope>NUCLEOTIDE SEQUENCE [LARGE SCALE GENOMIC DNA]</scope>
    <source>
        <strain evidence="1 2">S</strain>
    </source>
</reference>
<dbReference type="AlphaFoldDB" id="A0A2G9UHJ9"/>
<organism evidence="1 2">
    <name type="scientific">Teladorsagia circumcincta</name>
    <name type="common">Brown stomach worm</name>
    <name type="synonym">Ostertagia circumcincta</name>
    <dbReference type="NCBI Taxonomy" id="45464"/>
    <lineage>
        <taxon>Eukaryota</taxon>
        <taxon>Metazoa</taxon>
        <taxon>Ecdysozoa</taxon>
        <taxon>Nematoda</taxon>
        <taxon>Chromadorea</taxon>
        <taxon>Rhabditida</taxon>
        <taxon>Rhabditina</taxon>
        <taxon>Rhabditomorpha</taxon>
        <taxon>Strongyloidea</taxon>
        <taxon>Trichostrongylidae</taxon>
        <taxon>Teladorsagia</taxon>
    </lineage>
</organism>
<gene>
    <name evidence="1" type="ORF">TELCIR_08449</name>
</gene>
<accession>A0A2G9UHJ9</accession>
<evidence type="ECO:0000313" key="1">
    <source>
        <dbReference type="EMBL" id="PIO69714.1"/>
    </source>
</evidence>
<evidence type="ECO:0000313" key="2">
    <source>
        <dbReference type="Proteomes" id="UP000230423"/>
    </source>
</evidence>